<gene>
    <name evidence="2" type="ORF">TWF730_001890</name>
</gene>
<feature type="transmembrane region" description="Helical" evidence="1">
    <location>
        <begin position="98"/>
        <end position="119"/>
    </location>
</feature>
<name>A0AAV9UCC7_9PEZI</name>
<dbReference type="AlphaFoldDB" id="A0AAV9UCC7"/>
<reference evidence="2 3" key="1">
    <citation type="submission" date="2019-10" db="EMBL/GenBank/DDBJ databases">
        <authorList>
            <person name="Palmer J.M."/>
        </authorList>
    </citation>
    <scope>NUCLEOTIDE SEQUENCE [LARGE SCALE GENOMIC DNA]</scope>
    <source>
        <strain evidence="2 3">TWF730</strain>
    </source>
</reference>
<evidence type="ECO:0000256" key="1">
    <source>
        <dbReference type="SAM" id="Phobius"/>
    </source>
</evidence>
<protein>
    <submittedName>
        <fullName evidence="2">Uncharacterized protein</fullName>
    </submittedName>
</protein>
<comment type="caution">
    <text evidence="2">The sequence shown here is derived from an EMBL/GenBank/DDBJ whole genome shotgun (WGS) entry which is preliminary data.</text>
</comment>
<accession>A0AAV9UCC7</accession>
<feature type="transmembrane region" description="Helical" evidence="1">
    <location>
        <begin position="239"/>
        <end position="260"/>
    </location>
</feature>
<evidence type="ECO:0000313" key="2">
    <source>
        <dbReference type="EMBL" id="KAK6340118.1"/>
    </source>
</evidence>
<feature type="transmembrane region" description="Helical" evidence="1">
    <location>
        <begin position="200"/>
        <end position="219"/>
    </location>
</feature>
<keyword evidence="1" id="KW-0472">Membrane</keyword>
<keyword evidence="3" id="KW-1185">Reference proteome</keyword>
<proteinExistence type="predicted"/>
<dbReference type="EMBL" id="JAVHNS010000011">
    <property type="protein sequence ID" value="KAK6340118.1"/>
    <property type="molecule type" value="Genomic_DNA"/>
</dbReference>
<sequence length="319" mass="35768">MAEVILAIVGLALALKPFSYPTGFISIYGPTGIIVSIFGSSVTWRVQLEILTTARDDDALAFKKWTVDECNMTAITGAIIAQLVISSLSLDLLSQTHWSARACLMFSLVASLMAVYFAAMQSRKIGRLFKGEEIRTWIRKGRVDKTRELISRLQTLGTGENFIRECDYVSEQVRGMKGHRTNMDITPAPSSLLSLSAPSMLLSASVFTFLAGIGVYLGFLYGKRFNTGHGIDDDRNIFIVYIIALGLCSLVYYFASWIMPSIGEMYNMGREKHFGDVFAGSLLFEFRSALQYRERMIKYELEEATKRAESKTTRDKRKV</sequence>
<keyword evidence="1" id="KW-0812">Transmembrane</keyword>
<organism evidence="2 3">
    <name type="scientific">Orbilia blumenaviensis</name>
    <dbReference type="NCBI Taxonomy" id="1796055"/>
    <lineage>
        <taxon>Eukaryota</taxon>
        <taxon>Fungi</taxon>
        <taxon>Dikarya</taxon>
        <taxon>Ascomycota</taxon>
        <taxon>Pezizomycotina</taxon>
        <taxon>Orbiliomycetes</taxon>
        <taxon>Orbiliales</taxon>
        <taxon>Orbiliaceae</taxon>
        <taxon>Orbilia</taxon>
    </lineage>
</organism>
<evidence type="ECO:0000313" key="3">
    <source>
        <dbReference type="Proteomes" id="UP001373714"/>
    </source>
</evidence>
<dbReference type="Proteomes" id="UP001373714">
    <property type="component" value="Unassembled WGS sequence"/>
</dbReference>
<keyword evidence="1" id="KW-1133">Transmembrane helix</keyword>